<comment type="caution">
    <text evidence="2">The sequence shown here is derived from an EMBL/GenBank/DDBJ whole genome shotgun (WGS) entry which is preliminary data.</text>
</comment>
<sequence>MKRLAVGPIATPEYIEWWGRRINDNISGPSQGDSQPTQKHPQVVPLEFEIIKQDFKRKNAELEKKIEQIEEGNMNLRQDMYVQKLEIEKLRKGNNKAEEDFDTLKTDYKRLRCSMKAAGLGKLQSSGIKKFKRKRSSIEIVIL</sequence>
<evidence type="ECO:0000256" key="1">
    <source>
        <dbReference type="SAM" id="Coils"/>
    </source>
</evidence>
<dbReference type="PANTHER" id="PTHR48200:SF1">
    <property type="entry name" value="AMINOTRANSFERASE-LIKE PLANT MOBILE DOMAIN-CONTAINING PROTEIN"/>
    <property type="match status" value="1"/>
</dbReference>
<evidence type="ECO:0000313" key="2">
    <source>
        <dbReference type="EMBL" id="MBA0879861.1"/>
    </source>
</evidence>
<dbReference type="OrthoDB" id="1020431at2759"/>
<evidence type="ECO:0000313" key="3">
    <source>
        <dbReference type="Proteomes" id="UP000593576"/>
    </source>
</evidence>
<gene>
    <name evidence="2" type="ORF">Goshw_026259</name>
</gene>
<feature type="coiled-coil region" evidence="1">
    <location>
        <begin position="52"/>
        <end position="114"/>
    </location>
</feature>
<dbReference type="PANTHER" id="PTHR48200">
    <property type="entry name" value="PROTEIN, PUTATIVE-RELATED"/>
    <property type="match status" value="1"/>
</dbReference>
<dbReference type="Proteomes" id="UP000593576">
    <property type="component" value="Unassembled WGS sequence"/>
</dbReference>
<accession>A0A7J9N963</accession>
<keyword evidence="1" id="KW-0175">Coiled coil</keyword>
<name>A0A7J9N963_GOSSC</name>
<protein>
    <submittedName>
        <fullName evidence="2">Uncharacterized protein</fullName>
    </submittedName>
</protein>
<organism evidence="2 3">
    <name type="scientific">Gossypium schwendimanii</name>
    <name type="common">Cotton</name>
    <dbReference type="NCBI Taxonomy" id="34291"/>
    <lineage>
        <taxon>Eukaryota</taxon>
        <taxon>Viridiplantae</taxon>
        <taxon>Streptophyta</taxon>
        <taxon>Embryophyta</taxon>
        <taxon>Tracheophyta</taxon>
        <taxon>Spermatophyta</taxon>
        <taxon>Magnoliopsida</taxon>
        <taxon>eudicotyledons</taxon>
        <taxon>Gunneridae</taxon>
        <taxon>Pentapetalae</taxon>
        <taxon>rosids</taxon>
        <taxon>malvids</taxon>
        <taxon>Malvales</taxon>
        <taxon>Malvaceae</taxon>
        <taxon>Malvoideae</taxon>
        <taxon>Gossypium</taxon>
    </lineage>
</organism>
<dbReference type="EMBL" id="JABFAF010276504">
    <property type="protein sequence ID" value="MBA0879861.1"/>
    <property type="molecule type" value="Genomic_DNA"/>
</dbReference>
<keyword evidence="3" id="KW-1185">Reference proteome</keyword>
<proteinExistence type="predicted"/>
<reference evidence="2 3" key="1">
    <citation type="journal article" date="2019" name="Genome Biol. Evol.">
        <title>Insights into the evolution of the New World diploid cottons (Gossypium, subgenus Houzingenia) based on genome sequencing.</title>
        <authorList>
            <person name="Grover C.E."/>
            <person name="Arick M.A. 2nd"/>
            <person name="Thrash A."/>
            <person name="Conover J.L."/>
            <person name="Sanders W.S."/>
            <person name="Peterson D.G."/>
            <person name="Frelichowski J.E."/>
            <person name="Scheffler J.A."/>
            <person name="Scheffler B.E."/>
            <person name="Wendel J.F."/>
        </authorList>
    </citation>
    <scope>NUCLEOTIDE SEQUENCE [LARGE SCALE GENOMIC DNA]</scope>
    <source>
        <strain evidence="2">1</strain>
        <tissue evidence="2">Leaf</tissue>
    </source>
</reference>
<dbReference type="AlphaFoldDB" id="A0A7J9N963"/>